<gene>
    <name evidence="1" type="ORF">LSCM4_04872</name>
</gene>
<name>A0A836HGI5_9TRYP</name>
<comment type="caution">
    <text evidence="1">The sequence shown here is derived from an EMBL/GenBank/DDBJ whole genome shotgun (WGS) entry which is preliminary data.</text>
</comment>
<protein>
    <submittedName>
        <fullName evidence="1">Uncharacterized protein</fullName>
    </submittedName>
</protein>
<evidence type="ECO:0000313" key="2">
    <source>
        <dbReference type="Proteomes" id="UP000674143"/>
    </source>
</evidence>
<reference evidence="2" key="2">
    <citation type="journal article" date="2021" name="Sci. Data">
        <title>Chromosome-scale genome sequencing, assembly and annotation of six genomes from subfamily Leishmaniinae.</title>
        <authorList>
            <person name="Almutairi H."/>
            <person name="Urbaniak M.D."/>
            <person name="Bates M.D."/>
            <person name="Jariyapan N."/>
            <person name="Kwakye-Nuako G."/>
            <person name="Thomaz Soccol V."/>
            <person name="Al-Salem W.S."/>
            <person name="Dillon R.J."/>
            <person name="Bates P.A."/>
            <person name="Gatherer D."/>
        </authorList>
    </citation>
    <scope>NUCLEOTIDE SEQUENCE [LARGE SCALE GENOMIC DNA]</scope>
</reference>
<dbReference type="KEGG" id="loi:92360784"/>
<reference evidence="2" key="1">
    <citation type="journal article" date="2021" name="Microbiol. Resour. Announc.">
        <title>LGAAP: Leishmaniinae Genome Assembly and Annotation Pipeline.</title>
        <authorList>
            <person name="Almutairi H."/>
            <person name="Urbaniak M.D."/>
            <person name="Bates M.D."/>
            <person name="Jariyapan N."/>
            <person name="Kwakye-Nuako G."/>
            <person name="Thomaz-Soccol V."/>
            <person name="Al-Salem W.S."/>
            <person name="Dillon R.J."/>
            <person name="Bates P.A."/>
            <person name="Gatherer D."/>
        </authorList>
    </citation>
    <scope>NUCLEOTIDE SEQUENCE [LARGE SCALE GENOMIC DNA]</scope>
</reference>
<dbReference type="GeneID" id="92360784"/>
<accession>A0A836HGI5</accession>
<organism evidence="1 2">
    <name type="scientific">Leishmania orientalis</name>
    <dbReference type="NCBI Taxonomy" id="2249476"/>
    <lineage>
        <taxon>Eukaryota</taxon>
        <taxon>Discoba</taxon>
        <taxon>Euglenozoa</taxon>
        <taxon>Kinetoplastea</taxon>
        <taxon>Metakinetoplastina</taxon>
        <taxon>Trypanosomatida</taxon>
        <taxon>Trypanosomatidae</taxon>
        <taxon>Leishmaniinae</taxon>
        <taxon>Leishmania</taxon>
    </lineage>
</organism>
<dbReference type="RefSeq" id="XP_067064659.1">
    <property type="nucleotide sequence ID" value="XM_067206850.1"/>
</dbReference>
<dbReference type="EMBL" id="JAFHLR010000014">
    <property type="protein sequence ID" value="KAG5483720.1"/>
    <property type="molecule type" value="Genomic_DNA"/>
</dbReference>
<keyword evidence="2" id="KW-1185">Reference proteome</keyword>
<evidence type="ECO:0000313" key="1">
    <source>
        <dbReference type="EMBL" id="KAG5483720.1"/>
    </source>
</evidence>
<proteinExistence type="predicted"/>
<dbReference type="Proteomes" id="UP000674143">
    <property type="component" value="Unassembled WGS sequence"/>
</dbReference>
<sequence length="60" mass="6568">MWAAGSNRTMAYELKEGVEYACLIVSDSGAFRYWRSFSASRLGSADAALAAKKVRAELPH</sequence>
<dbReference type="AlphaFoldDB" id="A0A836HGI5"/>